<reference evidence="1 2" key="1">
    <citation type="submission" date="2019-04" db="EMBL/GenBank/DDBJ databases">
        <title>Thalassotalea guangxiensis sp. nov., isolated from sediment of the coastal wetland.</title>
        <authorList>
            <person name="Zheng S."/>
            <person name="Zhang D."/>
        </authorList>
    </citation>
    <scope>NUCLEOTIDE SEQUENCE [LARGE SCALE GENOMIC DNA]</scope>
    <source>
        <strain evidence="1 2">ZS-4</strain>
    </source>
</reference>
<gene>
    <name evidence="1" type="ORF">E8M12_15485</name>
</gene>
<dbReference type="OrthoDB" id="4731620at2"/>
<name>A0A4U1B2S8_9GAMM</name>
<evidence type="ECO:0000313" key="1">
    <source>
        <dbReference type="EMBL" id="TKB43265.1"/>
    </source>
</evidence>
<comment type="caution">
    <text evidence="1">The sequence shown here is derived from an EMBL/GenBank/DDBJ whole genome shotgun (WGS) entry which is preliminary data.</text>
</comment>
<protein>
    <submittedName>
        <fullName evidence="1">REDY-like protein HapK</fullName>
    </submittedName>
</protein>
<accession>A0A4U1B2S8</accession>
<dbReference type="AlphaFoldDB" id="A0A4U1B2S8"/>
<dbReference type="InterPro" id="IPR021667">
    <property type="entry name" value="HapK"/>
</dbReference>
<proteinExistence type="predicted"/>
<dbReference type="Pfam" id="PF11639">
    <property type="entry name" value="HapK"/>
    <property type="match status" value="1"/>
</dbReference>
<sequence>MTTIVVLFNLKPGVNETDYQQWARETDLPTAGGLPSVDSFEILQSQGLLMSEDKPPYDYIEILKINDMDQFGKDVSSETMQKVAGEFQSFADNPLFIMTSKL</sequence>
<dbReference type="SUPFAM" id="SSF54909">
    <property type="entry name" value="Dimeric alpha+beta barrel"/>
    <property type="match status" value="1"/>
</dbReference>
<dbReference type="Gene3D" id="3.30.70.100">
    <property type="match status" value="1"/>
</dbReference>
<dbReference type="Proteomes" id="UP000307999">
    <property type="component" value="Unassembled WGS sequence"/>
</dbReference>
<organism evidence="1 2">
    <name type="scientific">Thalassotalea mangrovi</name>
    <dbReference type="NCBI Taxonomy" id="2572245"/>
    <lineage>
        <taxon>Bacteria</taxon>
        <taxon>Pseudomonadati</taxon>
        <taxon>Pseudomonadota</taxon>
        <taxon>Gammaproteobacteria</taxon>
        <taxon>Alteromonadales</taxon>
        <taxon>Colwelliaceae</taxon>
        <taxon>Thalassotalea</taxon>
    </lineage>
</organism>
<keyword evidence="2" id="KW-1185">Reference proteome</keyword>
<dbReference type="EMBL" id="SWDB01000040">
    <property type="protein sequence ID" value="TKB43265.1"/>
    <property type="molecule type" value="Genomic_DNA"/>
</dbReference>
<dbReference type="InterPro" id="IPR011008">
    <property type="entry name" value="Dimeric_a/b-barrel"/>
</dbReference>
<dbReference type="RefSeq" id="WP_136737176.1">
    <property type="nucleotide sequence ID" value="NZ_SWDB01000040.1"/>
</dbReference>
<evidence type="ECO:0000313" key="2">
    <source>
        <dbReference type="Proteomes" id="UP000307999"/>
    </source>
</evidence>